<evidence type="ECO:0000313" key="5">
    <source>
        <dbReference type="Proteomes" id="UP000318186"/>
    </source>
</evidence>
<dbReference type="CDD" id="cd05233">
    <property type="entry name" value="SDR_c"/>
    <property type="match status" value="1"/>
</dbReference>
<evidence type="ECO:0000256" key="2">
    <source>
        <dbReference type="ARBA" id="ARBA00023002"/>
    </source>
</evidence>
<dbReference type="Pfam" id="PF00106">
    <property type="entry name" value="adh_short"/>
    <property type="match status" value="1"/>
</dbReference>
<dbReference type="Proteomes" id="UP000318186">
    <property type="component" value="Unassembled WGS sequence"/>
</dbReference>
<feature type="region of interest" description="Disordered" evidence="3">
    <location>
        <begin position="1"/>
        <end position="27"/>
    </location>
</feature>
<dbReference type="PANTHER" id="PTHR44196:SF1">
    <property type="entry name" value="DEHYDROGENASE_REDUCTASE SDR FAMILY MEMBER 7B"/>
    <property type="match status" value="1"/>
</dbReference>
<accession>A0A561V3J7</accession>
<evidence type="ECO:0000256" key="1">
    <source>
        <dbReference type="ARBA" id="ARBA00006484"/>
    </source>
</evidence>
<gene>
    <name evidence="4" type="ORF">FHX80_114686</name>
</gene>
<comment type="caution">
    <text evidence="4">The sequence shown here is derived from an EMBL/GenBank/DDBJ whole genome shotgun (WGS) entry which is preliminary data.</text>
</comment>
<protein>
    <submittedName>
        <fullName evidence="4">Short subunit dehydrogenase</fullName>
    </submittedName>
</protein>
<sequence>MPHRHPRGLLRSGAAHGPRSGPGAVLGERRRIDTVELGAYLNGFDVVVHGRDPARGASTVEAIKKAGSTQAGGHGGHGRFVAADLSVAADVERLAAEAGRVDVLVNNAGIGWFGATADLDPDTFDTMFATNVRAAYYLVAVLTPVWPSAVPATSSTSAAWRGRSA</sequence>
<comment type="similarity">
    <text evidence="1">Belongs to the short-chain dehydrogenases/reductases (SDR) family.</text>
</comment>
<dbReference type="AlphaFoldDB" id="A0A561V3J7"/>
<keyword evidence="2" id="KW-0560">Oxidoreductase</keyword>
<dbReference type="InterPro" id="IPR036291">
    <property type="entry name" value="NAD(P)-bd_dom_sf"/>
</dbReference>
<dbReference type="RefSeq" id="WP_280118760.1">
    <property type="nucleotide sequence ID" value="NZ_VIWW01000001.1"/>
</dbReference>
<organism evidence="4 5">
    <name type="scientific">Streptomyces brevispora</name>
    <dbReference type="NCBI Taxonomy" id="887462"/>
    <lineage>
        <taxon>Bacteria</taxon>
        <taxon>Bacillati</taxon>
        <taxon>Actinomycetota</taxon>
        <taxon>Actinomycetes</taxon>
        <taxon>Kitasatosporales</taxon>
        <taxon>Streptomycetaceae</taxon>
        <taxon>Streptomyces</taxon>
    </lineage>
</organism>
<dbReference type="SUPFAM" id="SSF51735">
    <property type="entry name" value="NAD(P)-binding Rossmann-fold domains"/>
    <property type="match status" value="1"/>
</dbReference>
<dbReference type="InterPro" id="IPR002347">
    <property type="entry name" value="SDR_fam"/>
</dbReference>
<name>A0A561V3J7_9ACTN</name>
<dbReference type="EMBL" id="VIWW01000001">
    <property type="protein sequence ID" value="TWG06191.1"/>
    <property type="molecule type" value="Genomic_DNA"/>
</dbReference>
<evidence type="ECO:0000313" key="4">
    <source>
        <dbReference type="EMBL" id="TWG06191.1"/>
    </source>
</evidence>
<evidence type="ECO:0000256" key="3">
    <source>
        <dbReference type="SAM" id="MobiDB-lite"/>
    </source>
</evidence>
<dbReference type="GO" id="GO:0016020">
    <property type="term" value="C:membrane"/>
    <property type="evidence" value="ECO:0007669"/>
    <property type="project" value="TreeGrafter"/>
</dbReference>
<proteinExistence type="inferred from homology"/>
<dbReference type="Gene3D" id="3.40.50.720">
    <property type="entry name" value="NAD(P)-binding Rossmann-like Domain"/>
    <property type="match status" value="1"/>
</dbReference>
<reference evidence="4 5" key="1">
    <citation type="submission" date="2019-06" db="EMBL/GenBank/DDBJ databases">
        <title>Sequencing the genomes of 1000 actinobacteria strains.</title>
        <authorList>
            <person name="Klenk H.-P."/>
        </authorList>
    </citation>
    <scope>NUCLEOTIDE SEQUENCE [LARGE SCALE GENOMIC DNA]</scope>
    <source>
        <strain evidence="4 5">DSM 42059</strain>
    </source>
</reference>
<dbReference type="PANTHER" id="PTHR44196">
    <property type="entry name" value="DEHYDROGENASE/REDUCTASE SDR FAMILY MEMBER 7B"/>
    <property type="match status" value="1"/>
</dbReference>
<dbReference type="GO" id="GO:0016491">
    <property type="term" value="F:oxidoreductase activity"/>
    <property type="evidence" value="ECO:0007669"/>
    <property type="project" value="UniProtKB-KW"/>
</dbReference>